<dbReference type="Pfam" id="PF09851">
    <property type="entry name" value="SHOCT"/>
    <property type="match status" value="1"/>
</dbReference>
<evidence type="ECO:0000256" key="1">
    <source>
        <dbReference type="SAM" id="Phobius"/>
    </source>
</evidence>
<dbReference type="InterPro" id="IPR018649">
    <property type="entry name" value="SHOCT"/>
</dbReference>
<evidence type="ECO:0000313" key="5">
    <source>
        <dbReference type="Proteomes" id="UP000185687"/>
    </source>
</evidence>
<organism evidence="4 5">
    <name type="scientific">Natronorubrum daqingense</name>
    <dbReference type="NCBI Taxonomy" id="588898"/>
    <lineage>
        <taxon>Archaea</taxon>
        <taxon>Methanobacteriati</taxon>
        <taxon>Methanobacteriota</taxon>
        <taxon>Stenosarchaea group</taxon>
        <taxon>Halobacteria</taxon>
        <taxon>Halobacteriales</taxon>
        <taxon>Natrialbaceae</taxon>
        <taxon>Natronorubrum</taxon>
    </lineage>
</organism>
<evidence type="ECO:0000313" key="3">
    <source>
        <dbReference type="EMBL" id="APX97886.1"/>
    </source>
</evidence>
<proteinExistence type="predicted"/>
<sequence length="118" mass="13380">MATEDSLVRTIVIVVAAIVLVPILMMALMMPMMGLWGGGHMWNGRMWDGTGATWMWLLMLLVPLLVLLGIVYLLYSVIRQPSTQQQDTAIEELRAAYVRGDISDEEFAERRERLQSKV</sequence>
<gene>
    <name evidence="3" type="ORF">BB347_15390</name>
    <name evidence="4" type="ORF">SAMN05421809_2670</name>
</gene>
<keyword evidence="1" id="KW-1133">Transmembrane helix</keyword>
<evidence type="ECO:0000313" key="4">
    <source>
        <dbReference type="EMBL" id="SIR88736.1"/>
    </source>
</evidence>
<name>A0A1N7EKX2_9EURY</name>
<feature type="transmembrane region" description="Helical" evidence="1">
    <location>
        <begin position="54"/>
        <end position="75"/>
    </location>
</feature>
<keyword evidence="1" id="KW-0472">Membrane</keyword>
<dbReference type="Proteomes" id="UP000185687">
    <property type="component" value="Unassembled WGS sequence"/>
</dbReference>
<evidence type="ECO:0000313" key="6">
    <source>
        <dbReference type="Proteomes" id="UP000187321"/>
    </source>
</evidence>
<dbReference type="RefSeq" id="WP_076582575.1">
    <property type="nucleotide sequence ID" value="NZ_CP019327.1"/>
</dbReference>
<dbReference type="GeneID" id="30957355"/>
<keyword evidence="1" id="KW-0812">Transmembrane</keyword>
<dbReference type="KEGG" id="hda:BB347_15390"/>
<reference evidence="4 5" key="2">
    <citation type="submission" date="2017-01" db="EMBL/GenBank/DDBJ databases">
        <authorList>
            <person name="Mah S.A."/>
            <person name="Swanson W.J."/>
            <person name="Moy G.W."/>
            <person name="Vacquier V.D."/>
        </authorList>
    </citation>
    <scope>NUCLEOTIDE SEQUENCE [LARGE SCALE GENOMIC DNA]</scope>
    <source>
        <strain evidence="4 5">CGMCC 1.8909</strain>
    </source>
</reference>
<feature type="domain" description="SHOCT" evidence="2">
    <location>
        <begin position="88"/>
        <end position="114"/>
    </location>
</feature>
<protein>
    <submittedName>
        <fullName evidence="4">Putative membrane protein</fullName>
    </submittedName>
</protein>
<accession>A0A1N7EKX2</accession>
<dbReference type="OrthoDB" id="53394at2157"/>
<feature type="transmembrane region" description="Helical" evidence="1">
    <location>
        <begin position="12"/>
        <end position="34"/>
    </location>
</feature>
<dbReference type="AlphaFoldDB" id="A0A1N7EKX2"/>
<dbReference type="EMBL" id="FTNP01000004">
    <property type="protein sequence ID" value="SIR88736.1"/>
    <property type="molecule type" value="Genomic_DNA"/>
</dbReference>
<keyword evidence="5" id="KW-1185">Reference proteome</keyword>
<dbReference type="EMBL" id="CP019327">
    <property type="protein sequence ID" value="APX97886.1"/>
    <property type="molecule type" value="Genomic_DNA"/>
</dbReference>
<reference evidence="3 6" key="1">
    <citation type="submission" date="2017-01" db="EMBL/GenBank/DDBJ databases">
        <title>Complete genome sequence of Haloterrigena daqingensis type strain (JX313T).</title>
        <authorList>
            <person name="Shuang W."/>
        </authorList>
    </citation>
    <scope>NUCLEOTIDE SEQUENCE [LARGE SCALE GENOMIC DNA]</scope>
    <source>
        <strain evidence="3 6">JX313</strain>
    </source>
</reference>
<evidence type="ECO:0000259" key="2">
    <source>
        <dbReference type="Pfam" id="PF09851"/>
    </source>
</evidence>
<dbReference type="Proteomes" id="UP000187321">
    <property type="component" value="Chromosome"/>
</dbReference>